<feature type="region of interest" description="Disordered" evidence="1">
    <location>
        <begin position="1"/>
        <end position="24"/>
    </location>
</feature>
<protein>
    <submittedName>
        <fullName evidence="2">Uncharacterized protein</fullName>
    </submittedName>
</protein>
<dbReference type="EMBL" id="BAABDQ010000022">
    <property type="protein sequence ID" value="GAA3586135.1"/>
    <property type="molecule type" value="Genomic_DNA"/>
</dbReference>
<organism evidence="2 3">
    <name type="scientific">Nonomuraea rosea</name>
    <dbReference type="NCBI Taxonomy" id="638574"/>
    <lineage>
        <taxon>Bacteria</taxon>
        <taxon>Bacillati</taxon>
        <taxon>Actinomycetota</taxon>
        <taxon>Actinomycetes</taxon>
        <taxon>Streptosporangiales</taxon>
        <taxon>Streptosporangiaceae</taxon>
        <taxon>Nonomuraea</taxon>
    </lineage>
</organism>
<accession>A0ABP6YQ10</accession>
<evidence type="ECO:0000313" key="2">
    <source>
        <dbReference type="EMBL" id="GAA3586135.1"/>
    </source>
</evidence>
<evidence type="ECO:0000256" key="1">
    <source>
        <dbReference type="SAM" id="MobiDB-lite"/>
    </source>
</evidence>
<sequence>MSTSDGSETGDAPAGAGPAATDKDAAIAAATPSVAQRGGEFIVTNLR</sequence>
<feature type="compositionally biased region" description="Low complexity" evidence="1">
    <location>
        <begin position="9"/>
        <end position="24"/>
    </location>
</feature>
<dbReference type="Proteomes" id="UP001500630">
    <property type="component" value="Unassembled WGS sequence"/>
</dbReference>
<gene>
    <name evidence="2" type="ORF">GCM10022419_080330</name>
</gene>
<name>A0ABP6YQ10_9ACTN</name>
<reference evidence="3" key="1">
    <citation type="journal article" date="2019" name="Int. J. Syst. Evol. Microbiol.">
        <title>The Global Catalogue of Microorganisms (GCM) 10K type strain sequencing project: providing services to taxonomists for standard genome sequencing and annotation.</title>
        <authorList>
            <consortium name="The Broad Institute Genomics Platform"/>
            <consortium name="The Broad Institute Genome Sequencing Center for Infectious Disease"/>
            <person name="Wu L."/>
            <person name="Ma J."/>
        </authorList>
    </citation>
    <scope>NUCLEOTIDE SEQUENCE [LARGE SCALE GENOMIC DNA]</scope>
    <source>
        <strain evidence="3">JCM 17326</strain>
    </source>
</reference>
<proteinExistence type="predicted"/>
<evidence type="ECO:0000313" key="3">
    <source>
        <dbReference type="Proteomes" id="UP001500630"/>
    </source>
</evidence>
<comment type="caution">
    <text evidence="2">The sequence shown here is derived from an EMBL/GenBank/DDBJ whole genome shotgun (WGS) entry which is preliminary data.</text>
</comment>
<keyword evidence="3" id="KW-1185">Reference proteome</keyword>